<dbReference type="RefSeq" id="WP_013822043.1">
    <property type="nucleotide sequence ID" value="NC_015573.1"/>
</dbReference>
<evidence type="ECO:0000313" key="3">
    <source>
        <dbReference type="Proteomes" id="UP000009229"/>
    </source>
</evidence>
<gene>
    <name evidence="2" type="ordered locus">Desku_0929</name>
</gene>
<feature type="compositionally biased region" description="Polar residues" evidence="1">
    <location>
        <begin position="108"/>
        <end position="122"/>
    </location>
</feature>
<sequence>MINALTLEKSLSGFSRFLRQNDMPVAVSETVDAVNAVLAVGPVTLDDFRETLACCFVKSADNISRFNDLFDKYFLRQDVRESAVLAALALRQGLSPVDLPSGAGGQSDDMTTLPEQDGSPTPQGWRKNLAMFGEIPDSFRLFLEGRHRDATLRLIKQPLTISVRKSIPKAVFKAASRGLIRKDDMEDVLNVLRNFAELAREVEKLAALKHRSEPVFGPSAVTRSPAVIGECPPDLLDANIGTRREEMRRVLDMIARQIYTGMARQLGTSNYKKAVDYKATIRQSLRTLGEPFSVVRRARKRRLRRLVTICDVSGSVKYATELLFCFMYELHRAFEGRARHYVFVSAVDDVTAYFEEPDFERCLAGISRAGIDFRGYSDYGAMFRMFAEEYASHVDSDTVVLVLGDARNNRRADGREVLAGLNARARAVIWLNPEDPAKWDRGDSIIGVYRRCVSRVVDISTFGNLLGFLTDLPKMVLAR</sequence>
<reference evidence="3" key="1">
    <citation type="submission" date="2011-05" db="EMBL/GenBank/DDBJ databases">
        <title>Complete sequence of Desulfotomaculum kuznetsovii DSM 6115.</title>
        <authorList>
            <person name="Lucas S."/>
            <person name="Han J."/>
            <person name="Lapidus A."/>
            <person name="Cheng J.-F."/>
            <person name="Goodwin L."/>
            <person name="Pitluck S."/>
            <person name="Peters L."/>
            <person name="Mikhailova N."/>
            <person name="Lu M."/>
            <person name="Saunders E."/>
            <person name="Han C."/>
            <person name="Tapia R."/>
            <person name="Land M."/>
            <person name="Hauser L."/>
            <person name="Kyrpides N."/>
            <person name="Ivanova N."/>
            <person name="Pagani I."/>
            <person name="Nazina T."/>
            <person name="Ivanova A."/>
            <person name="Parshina S."/>
            <person name="Kuever J."/>
            <person name="Muyzer G."/>
            <person name="Plugge C."/>
            <person name="Stams A."/>
            <person name="Woyke T."/>
        </authorList>
    </citation>
    <scope>NUCLEOTIDE SEQUENCE [LARGE SCALE GENOMIC DNA]</scope>
    <source>
        <strain evidence="3">DSM 6115 / VKM B-1805 / 17</strain>
    </source>
</reference>
<dbReference type="AlphaFoldDB" id="A0AAU8PXE0"/>
<dbReference type="KEGG" id="dku:Desku_0929"/>
<evidence type="ECO:0000313" key="2">
    <source>
        <dbReference type="EMBL" id="AEG14528.1"/>
    </source>
</evidence>
<keyword evidence="3" id="KW-1185">Reference proteome</keyword>
<dbReference type="Pfam" id="PF05762">
    <property type="entry name" value="VWA_CoxE"/>
    <property type="match status" value="1"/>
</dbReference>
<proteinExistence type="predicted"/>
<name>A0AAU8PXE0_DESK7</name>
<dbReference type="PANTHER" id="PTHR39338">
    <property type="entry name" value="BLL5662 PROTEIN-RELATED"/>
    <property type="match status" value="1"/>
</dbReference>
<organism evidence="2 3">
    <name type="scientific">Desulfofundulus kuznetsovii (strain DSM 6115 / VKM B-1805 / 17)</name>
    <name type="common">Desulfotomaculum kuznetsovii</name>
    <dbReference type="NCBI Taxonomy" id="760568"/>
    <lineage>
        <taxon>Bacteria</taxon>
        <taxon>Bacillati</taxon>
        <taxon>Bacillota</taxon>
        <taxon>Clostridia</taxon>
        <taxon>Eubacteriales</taxon>
        <taxon>Peptococcaceae</taxon>
        <taxon>Desulfofundulus</taxon>
    </lineage>
</organism>
<accession>A0AAU8PXE0</accession>
<protein>
    <submittedName>
        <fullName evidence="2">VWA containing CoxE family protein</fullName>
    </submittedName>
</protein>
<feature type="region of interest" description="Disordered" evidence="1">
    <location>
        <begin position="99"/>
        <end position="122"/>
    </location>
</feature>
<dbReference type="PANTHER" id="PTHR39338:SF5">
    <property type="entry name" value="BLR6139 PROTEIN"/>
    <property type="match status" value="1"/>
</dbReference>
<dbReference type="EMBL" id="CP002770">
    <property type="protein sequence ID" value="AEG14528.1"/>
    <property type="molecule type" value="Genomic_DNA"/>
</dbReference>
<evidence type="ECO:0000256" key="1">
    <source>
        <dbReference type="SAM" id="MobiDB-lite"/>
    </source>
</evidence>
<dbReference type="Proteomes" id="UP000009229">
    <property type="component" value="Chromosome"/>
</dbReference>
<dbReference type="InterPro" id="IPR008912">
    <property type="entry name" value="Uncharacterised_CoxE"/>
</dbReference>